<evidence type="ECO:0000313" key="1">
    <source>
        <dbReference type="EMBL" id="QJA43502.1"/>
    </source>
</evidence>
<dbReference type="EMBL" id="MT143888">
    <property type="protein sequence ID" value="QJA43502.1"/>
    <property type="molecule type" value="Genomic_DNA"/>
</dbReference>
<accession>A0A6H1Z7R7</accession>
<proteinExistence type="predicted"/>
<organism evidence="1">
    <name type="scientific">viral metagenome</name>
    <dbReference type="NCBI Taxonomy" id="1070528"/>
    <lineage>
        <taxon>unclassified sequences</taxon>
        <taxon>metagenomes</taxon>
        <taxon>organismal metagenomes</taxon>
    </lineage>
</organism>
<dbReference type="AlphaFoldDB" id="A0A6H1Z7R7"/>
<protein>
    <submittedName>
        <fullName evidence="1">Uncharacterized protein</fullName>
    </submittedName>
</protein>
<sequence>MTDSKELAHEISQAIDPAIEGNGSHVMKLVEDIIDRHLAAWAKEREEIIGECIEAVEKGCTRDQLPPDDLDGQYLVYQHGREDALAALHALEGETT</sequence>
<reference evidence="1" key="1">
    <citation type="submission" date="2020-03" db="EMBL/GenBank/DDBJ databases">
        <title>The deep terrestrial virosphere.</title>
        <authorList>
            <person name="Holmfeldt K."/>
            <person name="Nilsson E."/>
            <person name="Simone D."/>
            <person name="Lopez-Fernandez M."/>
            <person name="Wu X."/>
            <person name="de Brujin I."/>
            <person name="Lundin D."/>
            <person name="Andersson A."/>
            <person name="Bertilsson S."/>
            <person name="Dopson M."/>
        </authorList>
    </citation>
    <scope>NUCLEOTIDE SEQUENCE</scope>
    <source>
        <strain evidence="1">MM171B00216</strain>
    </source>
</reference>
<name>A0A6H1Z7R7_9ZZZZ</name>
<gene>
    <name evidence="1" type="ORF">MM171B00216_0002</name>
</gene>